<sequence>MVWRKKSWLGSNDLNEFPTTSEFKPTADLRDCANYGTAADRASFHTKEAPLQCRNRRGDLLWLALGILIDFNVKILPATPVRSRARPCFLPFLARESLENGIESGRCCHVRWKHHSNLVLCVEVMLELRPHGKLKGDWLIICEVPDTELILLDGRYSALILESFLDLLLWIRYSYFAREMPPSDCRLDSTSLPHHYEYIIPHSMTDRSLSVISFPIWDLLFVPPSGKMSYLQGFKVGAYQTSGRNDSAFRLQNRYLFQPRDVKFYKDSEIIITIAHNAYFPYTPSNAREVSGAKIQPLDSPTKLTPRTPTTVSLAKAQMSNTHEYPALEWTSKSLVQSSVTCIITKPPTLIARALSGARKLSKAPSLRLWLVGLSKVSDIPRDSMMSVNKTYSNLWSGKRVTVGSLPIVMKRGLKWSSGPKAQ</sequence>
<evidence type="ECO:0000313" key="1">
    <source>
        <dbReference type="EMBL" id="KAF2467653.1"/>
    </source>
</evidence>
<protein>
    <submittedName>
        <fullName evidence="1">Uncharacterized protein</fullName>
    </submittedName>
</protein>
<evidence type="ECO:0000313" key="2">
    <source>
        <dbReference type="Proteomes" id="UP000799755"/>
    </source>
</evidence>
<organism evidence="1 2">
    <name type="scientific">Lindgomyces ingoldianus</name>
    <dbReference type="NCBI Taxonomy" id="673940"/>
    <lineage>
        <taxon>Eukaryota</taxon>
        <taxon>Fungi</taxon>
        <taxon>Dikarya</taxon>
        <taxon>Ascomycota</taxon>
        <taxon>Pezizomycotina</taxon>
        <taxon>Dothideomycetes</taxon>
        <taxon>Pleosporomycetidae</taxon>
        <taxon>Pleosporales</taxon>
        <taxon>Lindgomycetaceae</taxon>
        <taxon>Lindgomyces</taxon>
    </lineage>
</organism>
<name>A0ACB6QKX4_9PLEO</name>
<dbReference type="Proteomes" id="UP000799755">
    <property type="component" value="Unassembled WGS sequence"/>
</dbReference>
<dbReference type="EMBL" id="MU003519">
    <property type="protein sequence ID" value="KAF2467653.1"/>
    <property type="molecule type" value="Genomic_DNA"/>
</dbReference>
<accession>A0ACB6QKX4</accession>
<comment type="caution">
    <text evidence="1">The sequence shown here is derived from an EMBL/GenBank/DDBJ whole genome shotgun (WGS) entry which is preliminary data.</text>
</comment>
<reference evidence="1" key="1">
    <citation type="journal article" date="2020" name="Stud. Mycol.">
        <title>101 Dothideomycetes genomes: a test case for predicting lifestyles and emergence of pathogens.</title>
        <authorList>
            <person name="Haridas S."/>
            <person name="Albert R."/>
            <person name="Binder M."/>
            <person name="Bloem J."/>
            <person name="Labutti K."/>
            <person name="Salamov A."/>
            <person name="Andreopoulos B."/>
            <person name="Baker S."/>
            <person name="Barry K."/>
            <person name="Bills G."/>
            <person name="Bluhm B."/>
            <person name="Cannon C."/>
            <person name="Castanera R."/>
            <person name="Culley D."/>
            <person name="Daum C."/>
            <person name="Ezra D."/>
            <person name="Gonzalez J."/>
            <person name="Henrissat B."/>
            <person name="Kuo A."/>
            <person name="Liang C."/>
            <person name="Lipzen A."/>
            <person name="Lutzoni F."/>
            <person name="Magnuson J."/>
            <person name="Mondo S."/>
            <person name="Nolan M."/>
            <person name="Ohm R."/>
            <person name="Pangilinan J."/>
            <person name="Park H.-J."/>
            <person name="Ramirez L."/>
            <person name="Alfaro M."/>
            <person name="Sun H."/>
            <person name="Tritt A."/>
            <person name="Yoshinaga Y."/>
            <person name="Zwiers L.-H."/>
            <person name="Turgeon B."/>
            <person name="Goodwin S."/>
            <person name="Spatafora J."/>
            <person name="Crous P."/>
            <person name="Grigoriev I."/>
        </authorList>
    </citation>
    <scope>NUCLEOTIDE SEQUENCE</scope>
    <source>
        <strain evidence="1">ATCC 200398</strain>
    </source>
</reference>
<keyword evidence="2" id="KW-1185">Reference proteome</keyword>
<proteinExistence type="predicted"/>
<gene>
    <name evidence="1" type="ORF">BDR25DRAFT_358340</name>
</gene>